<dbReference type="RefSeq" id="WP_204636016.1">
    <property type="nucleotide sequence ID" value="NZ_JADIKC010000004.1"/>
</dbReference>
<dbReference type="SUPFAM" id="SSF48452">
    <property type="entry name" value="TPR-like"/>
    <property type="match status" value="1"/>
</dbReference>
<name>A0ABS2JRU6_9GAMM</name>
<proteinExistence type="predicted"/>
<evidence type="ECO:0000313" key="2">
    <source>
        <dbReference type="EMBL" id="MBM7121550.1"/>
    </source>
</evidence>
<keyword evidence="1" id="KW-0808">Transferase</keyword>
<dbReference type="Pfam" id="PF14559">
    <property type="entry name" value="TPR_19"/>
    <property type="match status" value="1"/>
</dbReference>
<dbReference type="EMBL" id="JADIKC010000004">
    <property type="protein sequence ID" value="MBM7121550.1"/>
    <property type="molecule type" value="Genomic_DNA"/>
</dbReference>
<dbReference type="Proteomes" id="UP001430065">
    <property type="component" value="Unassembled WGS sequence"/>
</dbReference>
<gene>
    <name evidence="2" type="ORF">ISP20_10325</name>
</gene>
<dbReference type="InterPro" id="IPR011990">
    <property type="entry name" value="TPR-like_helical_dom_sf"/>
</dbReference>
<reference evidence="2 3" key="1">
    <citation type="submission" date="2020-10" db="EMBL/GenBank/DDBJ databases">
        <title>Phylogeny of dyella-like bacteria.</title>
        <authorList>
            <person name="Fu J."/>
        </authorList>
    </citation>
    <scope>NUCLEOTIDE SEQUENCE [LARGE SCALE GENOMIC DNA]</scope>
    <source>
        <strain evidence="2 3">THG-B117</strain>
    </source>
</reference>
<protein>
    <submittedName>
        <fullName evidence="2">Tetratricopeptide repeat protein</fullName>
    </submittedName>
</protein>
<dbReference type="Gene3D" id="3.40.50.300">
    <property type="entry name" value="P-loop containing nucleotide triphosphate hydrolases"/>
    <property type="match status" value="1"/>
</dbReference>
<dbReference type="InterPro" id="IPR027417">
    <property type="entry name" value="P-loop_NTPase"/>
</dbReference>
<dbReference type="Pfam" id="PF13469">
    <property type="entry name" value="Sulfotransfer_3"/>
    <property type="match status" value="1"/>
</dbReference>
<comment type="caution">
    <text evidence="2">The sequence shown here is derived from an EMBL/GenBank/DDBJ whole genome shotgun (WGS) entry which is preliminary data.</text>
</comment>
<dbReference type="PANTHER" id="PTHR12788">
    <property type="entry name" value="PROTEIN-TYROSINE SULFOTRANSFERASE 2"/>
    <property type="match status" value="1"/>
</dbReference>
<dbReference type="InterPro" id="IPR026634">
    <property type="entry name" value="TPST-like"/>
</dbReference>
<sequence>MTPGATPSREVLALLSALESQPESEWLAQGRSLTLRSDMAGALAVFDAAATRFPDSGDIRLGLAGLLWQTGESLRAEQLLRDGLAAHPGNVGMAFLLASFLREHGRLTAAGQVLLSAYANGEHDVADIIRAVETLDDYGRQNEAFAICENAIDAGADDPRLHAYAGMLGIQLGHFERTRDHYARALAQEPAAVEWNIPLGLAGLQRYENASHADFSFFREVLADPGITDYTRRSTLFALGKASDDVGDYASAAAYLRQANAMGHAHASWSRKLWKRNIQARLAAPPPSIRLPASIDWTPVFVVGVPRSGTTLVAKRLADHAGMRNRGELGWLQVWEERLSHRVPLRREDLEEAAQALARQLRQDDGDAGWIIDKQPLNLLRVDLIMALWPHARIVHCQRNARDTALSLWSQSFHDPAHDYAYDLGDINAVIRGCRQLAVHWQARYPHAFRTVAYEQLVGEPETTVNALCDWLGVPSQSATPPMDTGSVIATASAWQARQPIYTHSAGRWRQYAPYLPELLDIPEH</sequence>
<dbReference type="PANTHER" id="PTHR12788:SF10">
    <property type="entry name" value="PROTEIN-TYROSINE SULFOTRANSFERASE"/>
    <property type="match status" value="1"/>
</dbReference>
<accession>A0ABS2JRU6</accession>
<evidence type="ECO:0000313" key="3">
    <source>
        <dbReference type="Proteomes" id="UP001430065"/>
    </source>
</evidence>
<dbReference type="Gene3D" id="1.25.40.10">
    <property type="entry name" value="Tetratricopeptide repeat domain"/>
    <property type="match status" value="2"/>
</dbReference>
<evidence type="ECO:0000256" key="1">
    <source>
        <dbReference type="ARBA" id="ARBA00022679"/>
    </source>
</evidence>
<dbReference type="SUPFAM" id="SSF52540">
    <property type="entry name" value="P-loop containing nucleoside triphosphate hydrolases"/>
    <property type="match status" value="1"/>
</dbReference>
<keyword evidence="3" id="KW-1185">Reference proteome</keyword>
<organism evidence="2 3">
    <name type="scientific">Dyella kyungheensis</name>
    <dbReference type="NCBI Taxonomy" id="1242174"/>
    <lineage>
        <taxon>Bacteria</taxon>
        <taxon>Pseudomonadati</taxon>
        <taxon>Pseudomonadota</taxon>
        <taxon>Gammaproteobacteria</taxon>
        <taxon>Lysobacterales</taxon>
        <taxon>Rhodanobacteraceae</taxon>
        <taxon>Dyella</taxon>
    </lineage>
</organism>